<accession>A0A6A9V1M5</accession>
<keyword evidence="11" id="KW-1185">Reference proteome</keyword>
<organism evidence="10 11">
    <name type="scientific">Auraticoccus cholistanensis</name>
    <dbReference type="NCBI Taxonomy" id="2656650"/>
    <lineage>
        <taxon>Bacteria</taxon>
        <taxon>Bacillati</taxon>
        <taxon>Actinomycetota</taxon>
        <taxon>Actinomycetes</taxon>
        <taxon>Propionibacteriales</taxon>
        <taxon>Propionibacteriaceae</taxon>
        <taxon>Auraticoccus</taxon>
    </lineage>
</organism>
<dbReference type="InterPro" id="IPR014284">
    <property type="entry name" value="RNA_pol_sigma-70_dom"/>
</dbReference>
<protein>
    <submittedName>
        <fullName evidence="10">Sigma-70 family RNA polymerase sigma factor</fullName>
    </submittedName>
</protein>
<dbReference type="PRINTS" id="PR00046">
    <property type="entry name" value="SIGMA70FCT"/>
</dbReference>
<evidence type="ECO:0000313" key="11">
    <source>
        <dbReference type="Proteomes" id="UP000435304"/>
    </source>
</evidence>
<dbReference type="InterPro" id="IPR036388">
    <property type="entry name" value="WH-like_DNA-bd_sf"/>
</dbReference>
<evidence type="ECO:0000259" key="7">
    <source>
        <dbReference type="Pfam" id="PF04539"/>
    </source>
</evidence>
<dbReference type="Pfam" id="PF04545">
    <property type="entry name" value="Sigma70_r4"/>
    <property type="match status" value="1"/>
</dbReference>
<evidence type="ECO:0000256" key="2">
    <source>
        <dbReference type="ARBA" id="ARBA00023082"/>
    </source>
</evidence>
<dbReference type="EMBL" id="WPCU01000010">
    <property type="protein sequence ID" value="MVA77492.1"/>
    <property type="molecule type" value="Genomic_DNA"/>
</dbReference>
<dbReference type="SUPFAM" id="SSF88946">
    <property type="entry name" value="Sigma2 domain of RNA polymerase sigma factors"/>
    <property type="match status" value="1"/>
</dbReference>
<dbReference type="InterPro" id="IPR009042">
    <property type="entry name" value="RNA_pol_sigma70_r1_2"/>
</dbReference>
<dbReference type="Pfam" id="PF00140">
    <property type="entry name" value="Sigma70_r1_2"/>
    <property type="match status" value="1"/>
</dbReference>
<dbReference type="Pfam" id="PF04542">
    <property type="entry name" value="Sigma70_r2"/>
    <property type="match status" value="1"/>
</dbReference>
<dbReference type="AlphaFoldDB" id="A0A6A9V1M5"/>
<feature type="domain" description="RNA polymerase sigma-70 region 4" evidence="9">
    <location>
        <begin position="268"/>
        <end position="319"/>
    </location>
</feature>
<dbReference type="GO" id="GO:0006352">
    <property type="term" value="P:DNA-templated transcription initiation"/>
    <property type="evidence" value="ECO:0007669"/>
    <property type="project" value="InterPro"/>
</dbReference>
<dbReference type="Gene3D" id="1.10.10.10">
    <property type="entry name" value="Winged helix-like DNA-binding domain superfamily/Winged helix DNA-binding domain"/>
    <property type="match status" value="2"/>
</dbReference>
<evidence type="ECO:0000256" key="3">
    <source>
        <dbReference type="ARBA" id="ARBA00023125"/>
    </source>
</evidence>
<dbReference type="InterPro" id="IPR007624">
    <property type="entry name" value="RNA_pol_sigma70_r3"/>
</dbReference>
<gene>
    <name evidence="10" type="ORF">GC722_15920</name>
</gene>
<dbReference type="InterPro" id="IPR013325">
    <property type="entry name" value="RNA_pol_sigma_r2"/>
</dbReference>
<dbReference type="PANTHER" id="PTHR30603">
    <property type="entry name" value="RNA POLYMERASE SIGMA FACTOR RPO"/>
    <property type="match status" value="1"/>
</dbReference>
<evidence type="ECO:0000259" key="8">
    <source>
        <dbReference type="Pfam" id="PF04542"/>
    </source>
</evidence>
<dbReference type="NCBIfam" id="TIGR02937">
    <property type="entry name" value="sigma70-ECF"/>
    <property type="match status" value="1"/>
</dbReference>
<dbReference type="InterPro" id="IPR000943">
    <property type="entry name" value="RNA_pol_sigma70"/>
</dbReference>
<feature type="domain" description="RNA polymerase sigma-70 region 1.2" evidence="6">
    <location>
        <begin position="51"/>
        <end position="70"/>
    </location>
</feature>
<evidence type="ECO:0000259" key="6">
    <source>
        <dbReference type="Pfam" id="PF00140"/>
    </source>
</evidence>
<dbReference type="PANTHER" id="PTHR30603:SF47">
    <property type="entry name" value="RNA POLYMERASE SIGMA FACTOR SIGD, CHLOROPLASTIC"/>
    <property type="match status" value="1"/>
</dbReference>
<dbReference type="GO" id="GO:0016987">
    <property type="term" value="F:sigma factor activity"/>
    <property type="evidence" value="ECO:0007669"/>
    <property type="project" value="UniProtKB-KW"/>
</dbReference>
<dbReference type="GO" id="GO:0003677">
    <property type="term" value="F:DNA binding"/>
    <property type="evidence" value="ECO:0007669"/>
    <property type="project" value="UniProtKB-KW"/>
</dbReference>
<evidence type="ECO:0000256" key="5">
    <source>
        <dbReference type="SAM" id="MobiDB-lite"/>
    </source>
</evidence>
<name>A0A6A9V1M5_9ACTN</name>
<dbReference type="Proteomes" id="UP000435304">
    <property type="component" value="Unassembled WGS sequence"/>
</dbReference>
<dbReference type="InterPro" id="IPR007630">
    <property type="entry name" value="RNA_pol_sigma70_r4"/>
</dbReference>
<feature type="domain" description="RNA polymerase sigma-70 region 2" evidence="8">
    <location>
        <begin position="112"/>
        <end position="169"/>
    </location>
</feature>
<dbReference type="SUPFAM" id="SSF88659">
    <property type="entry name" value="Sigma3 and sigma4 domains of RNA polymerase sigma factors"/>
    <property type="match status" value="2"/>
</dbReference>
<dbReference type="InterPro" id="IPR007627">
    <property type="entry name" value="RNA_pol_sigma70_r2"/>
</dbReference>
<evidence type="ECO:0000256" key="1">
    <source>
        <dbReference type="ARBA" id="ARBA00023015"/>
    </source>
</evidence>
<dbReference type="InterPro" id="IPR050239">
    <property type="entry name" value="Sigma-70_RNA_pol_init_factors"/>
</dbReference>
<feature type="region of interest" description="Disordered" evidence="5">
    <location>
        <begin position="26"/>
        <end position="48"/>
    </location>
</feature>
<dbReference type="InterPro" id="IPR013324">
    <property type="entry name" value="RNA_pol_sigma_r3/r4-like"/>
</dbReference>
<sequence>MGRPRETMSRPPEPVLSVPVAVAACGRPLRGPGRDEGGDMAPTTRPRTDEPLLDAAEEVALARAMEAGVLAAEALRTTRGPGGEPVPEACRADLVRLREEGERARRRFLLANVRLVASEVRQAAARTSLGEDDLFQEGVLALAECLLRWDHARGTRFVAYALPWVRNRVRAAGAARIGELESPGRVGQVRLVRQEHLRLTQQLRREPTRVELAQRLERSPRWVAEALRAGRSASLDDPSGRELQLVDPTAERSLAEVLEQRWPAADELRRLPEPAATVVRARYGFLGEPMSWVAVAALVGLTVRQVQRLEREALERLREVCPAALRPAA</sequence>
<feature type="domain" description="RNA polymerase sigma-70 region 3" evidence="7">
    <location>
        <begin position="192"/>
        <end position="241"/>
    </location>
</feature>
<dbReference type="Pfam" id="PF04539">
    <property type="entry name" value="Sigma70_r3"/>
    <property type="match status" value="1"/>
</dbReference>
<keyword evidence="1" id="KW-0805">Transcription regulation</keyword>
<keyword evidence="4" id="KW-0804">Transcription</keyword>
<dbReference type="Gene3D" id="1.20.120.1810">
    <property type="match status" value="1"/>
</dbReference>
<reference evidence="10 11" key="1">
    <citation type="submission" date="2019-12" db="EMBL/GenBank/DDBJ databases">
        <title>Auraticoccus cholistani sp. nov., an actinomycete isolated from soil of Cholistan desert.</title>
        <authorList>
            <person name="Cheema M.T."/>
        </authorList>
    </citation>
    <scope>NUCLEOTIDE SEQUENCE [LARGE SCALE GENOMIC DNA]</scope>
    <source>
        <strain evidence="10 11">F435</strain>
    </source>
</reference>
<proteinExistence type="predicted"/>
<dbReference type="PROSITE" id="PS51257">
    <property type="entry name" value="PROKAR_LIPOPROTEIN"/>
    <property type="match status" value="1"/>
</dbReference>
<keyword evidence="3" id="KW-0238">DNA-binding</keyword>
<evidence type="ECO:0000259" key="9">
    <source>
        <dbReference type="Pfam" id="PF04545"/>
    </source>
</evidence>
<keyword evidence="2" id="KW-0731">Sigma factor</keyword>
<comment type="caution">
    <text evidence="10">The sequence shown here is derived from an EMBL/GenBank/DDBJ whole genome shotgun (WGS) entry which is preliminary data.</text>
</comment>
<evidence type="ECO:0000313" key="10">
    <source>
        <dbReference type="EMBL" id="MVA77492.1"/>
    </source>
</evidence>
<evidence type="ECO:0000256" key="4">
    <source>
        <dbReference type="ARBA" id="ARBA00023163"/>
    </source>
</evidence>